<reference evidence="2 3" key="1">
    <citation type="journal article" date="2019" name="Commun. Biol.">
        <title>The bagworm genome reveals a unique fibroin gene that provides high tensile strength.</title>
        <authorList>
            <person name="Kono N."/>
            <person name="Nakamura H."/>
            <person name="Ohtoshi R."/>
            <person name="Tomita M."/>
            <person name="Numata K."/>
            <person name="Arakawa K."/>
        </authorList>
    </citation>
    <scope>NUCLEOTIDE SEQUENCE [LARGE SCALE GENOMIC DNA]</scope>
</reference>
<protein>
    <submittedName>
        <fullName evidence="2">Uncharacterized protein</fullName>
    </submittedName>
</protein>
<evidence type="ECO:0000313" key="2">
    <source>
        <dbReference type="EMBL" id="GBP63014.1"/>
    </source>
</evidence>
<name>A0A4C1XKH1_EUMVA</name>
<gene>
    <name evidence="2" type="ORF">EVAR_43762_1</name>
</gene>
<comment type="caution">
    <text evidence="2">The sequence shown here is derived from an EMBL/GenBank/DDBJ whole genome shotgun (WGS) entry which is preliminary data.</text>
</comment>
<evidence type="ECO:0000256" key="1">
    <source>
        <dbReference type="SAM" id="MobiDB-lite"/>
    </source>
</evidence>
<sequence>MLSSKYLSIFHIHPTSPLVISIYFENSFELLDTHLKGQKFEDDEAIVDAVQELLGVTQTKPAESAHTKKVPRSAGHWTGGRGPPPPLLELFLMSVQEKIGTRKSADEEEPGEVFH</sequence>
<accession>A0A4C1XKH1</accession>
<organism evidence="2 3">
    <name type="scientific">Eumeta variegata</name>
    <name type="common">Bagworm moth</name>
    <name type="synonym">Eumeta japonica</name>
    <dbReference type="NCBI Taxonomy" id="151549"/>
    <lineage>
        <taxon>Eukaryota</taxon>
        <taxon>Metazoa</taxon>
        <taxon>Ecdysozoa</taxon>
        <taxon>Arthropoda</taxon>
        <taxon>Hexapoda</taxon>
        <taxon>Insecta</taxon>
        <taxon>Pterygota</taxon>
        <taxon>Neoptera</taxon>
        <taxon>Endopterygota</taxon>
        <taxon>Lepidoptera</taxon>
        <taxon>Glossata</taxon>
        <taxon>Ditrysia</taxon>
        <taxon>Tineoidea</taxon>
        <taxon>Psychidae</taxon>
        <taxon>Oiketicinae</taxon>
        <taxon>Eumeta</taxon>
    </lineage>
</organism>
<dbReference type="AlphaFoldDB" id="A0A4C1XKH1"/>
<feature type="region of interest" description="Disordered" evidence="1">
    <location>
        <begin position="58"/>
        <end position="82"/>
    </location>
</feature>
<dbReference type="EMBL" id="BGZK01000856">
    <property type="protein sequence ID" value="GBP63014.1"/>
    <property type="molecule type" value="Genomic_DNA"/>
</dbReference>
<keyword evidence="3" id="KW-1185">Reference proteome</keyword>
<dbReference type="Proteomes" id="UP000299102">
    <property type="component" value="Unassembled WGS sequence"/>
</dbReference>
<evidence type="ECO:0000313" key="3">
    <source>
        <dbReference type="Proteomes" id="UP000299102"/>
    </source>
</evidence>
<proteinExistence type="predicted"/>